<keyword evidence="7" id="KW-1133">Transmembrane helix</keyword>
<feature type="region of interest" description="Disordered" evidence="8">
    <location>
        <begin position="1"/>
        <end position="61"/>
    </location>
</feature>
<comment type="catalytic activity">
    <reaction evidence="1 7">
        <text>Cleavage of hydrophobic, N-terminal signal or leader sequences from secreted and periplasmic proteins.</text>
        <dbReference type="EC" id="3.4.21.89"/>
    </reaction>
</comment>
<dbReference type="PANTHER" id="PTHR43390">
    <property type="entry name" value="SIGNAL PEPTIDASE I"/>
    <property type="match status" value="1"/>
</dbReference>
<keyword evidence="11" id="KW-1185">Reference proteome</keyword>
<protein>
    <recommendedName>
        <fullName evidence="4 7">Signal peptidase I</fullName>
        <ecNumber evidence="4 7">3.4.21.89</ecNumber>
    </recommendedName>
</protein>
<dbReference type="GO" id="GO:0005886">
    <property type="term" value="C:plasma membrane"/>
    <property type="evidence" value="ECO:0007669"/>
    <property type="project" value="UniProtKB-SubCell"/>
</dbReference>
<feature type="transmembrane region" description="Helical" evidence="7">
    <location>
        <begin position="68"/>
        <end position="90"/>
    </location>
</feature>
<accession>A0A179B223</accession>
<sequence>MDDQRQSEVAEEMPPSYLPEKLDEDPKSASDDAAESEDAGDADDDRKLDADDDRELEEGEKRRSGIRALLETLSIVAVALLVSVIVKTFFMQAFYVPSGSMENTLRPNDRIAVNRMADTADEIHRGDIVVFVDPGNWLPPSVDKSPAWRRALSKSLQTVGLLPEDAGKHLVKRVIGVGGDRVACCTAAGKLRVNGKEITETYLKPGVNPSEISFDVTVPKGKLWVMGDNRSNSRDSRYHIGERNGGFVPVDNVAGRAWAIFYPFSRFGSIDDASKVFAGVP</sequence>
<gene>
    <name evidence="10" type="ORF">A4H34_09760</name>
</gene>
<proteinExistence type="inferred from homology"/>
<name>A0A179B223_9ACTO</name>
<keyword evidence="7" id="KW-0645">Protease</keyword>
<dbReference type="EMBL" id="LVZK01000003">
    <property type="protein sequence ID" value="OAP85369.1"/>
    <property type="molecule type" value="Genomic_DNA"/>
</dbReference>
<feature type="compositionally biased region" description="Acidic residues" evidence="8">
    <location>
        <begin position="32"/>
        <end position="43"/>
    </location>
</feature>
<evidence type="ECO:0000256" key="3">
    <source>
        <dbReference type="ARBA" id="ARBA00009370"/>
    </source>
</evidence>
<evidence type="ECO:0000313" key="10">
    <source>
        <dbReference type="EMBL" id="OAP85369.1"/>
    </source>
</evidence>
<organism evidence="10 11">
    <name type="scientific">Peptidiphaga gingivicola</name>
    <dbReference type="NCBI Taxonomy" id="2741497"/>
    <lineage>
        <taxon>Bacteria</taxon>
        <taxon>Bacillati</taxon>
        <taxon>Actinomycetota</taxon>
        <taxon>Actinomycetes</taxon>
        <taxon>Actinomycetales</taxon>
        <taxon>Actinomycetaceae</taxon>
        <taxon>Peptidiphaga</taxon>
    </lineage>
</organism>
<dbReference type="STRING" id="1823756.A4H34_09760"/>
<dbReference type="GO" id="GO:0009003">
    <property type="term" value="F:signal peptidase activity"/>
    <property type="evidence" value="ECO:0007669"/>
    <property type="project" value="UniProtKB-EC"/>
</dbReference>
<evidence type="ECO:0000259" key="9">
    <source>
        <dbReference type="Pfam" id="PF10502"/>
    </source>
</evidence>
<dbReference type="InterPro" id="IPR000223">
    <property type="entry name" value="Pept_S26A_signal_pept_1"/>
</dbReference>
<dbReference type="AlphaFoldDB" id="A0A179B223"/>
<dbReference type="NCBIfam" id="TIGR02227">
    <property type="entry name" value="sigpep_I_bact"/>
    <property type="match status" value="1"/>
</dbReference>
<keyword evidence="7" id="KW-0472">Membrane</keyword>
<feature type="active site" evidence="6">
    <location>
        <position position="172"/>
    </location>
</feature>
<reference evidence="10 11" key="1">
    <citation type="submission" date="2016-04" db="EMBL/GenBank/DDBJ databases">
        <title>Peptidophaga gingivicola gen. nov., sp. nov., isolated from human subgingival plaque.</title>
        <authorList>
            <person name="Beall C.J."/>
            <person name="Mokrzan E.M."/>
            <person name="Griffen A.L."/>
            <person name="Leys E.J."/>
        </authorList>
    </citation>
    <scope>NUCLEOTIDE SEQUENCE [LARGE SCALE GENOMIC DNA]</scope>
    <source>
        <strain evidence="10 11">BA112</strain>
    </source>
</reference>
<evidence type="ECO:0000256" key="1">
    <source>
        <dbReference type="ARBA" id="ARBA00000677"/>
    </source>
</evidence>
<comment type="similarity">
    <text evidence="3 7">Belongs to the peptidase S26 family.</text>
</comment>
<dbReference type="SUPFAM" id="SSF51306">
    <property type="entry name" value="LexA/Signal peptidase"/>
    <property type="match status" value="1"/>
</dbReference>
<dbReference type="PRINTS" id="PR00727">
    <property type="entry name" value="LEADERPTASE"/>
</dbReference>
<comment type="subcellular location">
    <subcellularLocation>
        <location evidence="2">Cell membrane</location>
        <topology evidence="2">Single-pass type II membrane protein</topology>
    </subcellularLocation>
    <subcellularLocation>
        <location evidence="7">Membrane</location>
        <topology evidence="7">Single-pass type II membrane protein</topology>
    </subcellularLocation>
</comment>
<keyword evidence="7" id="KW-0812">Transmembrane</keyword>
<dbReference type="CDD" id="cd06530">
    <property type="entry name" value="S26_SPase_I"/>
    <property type="match status" value="1"/>
</dbReference>
<evidence type="ECO:0000256" key="5">
    <source>
        <dbReference type="ARBA" id="ARBA00022801"/>
    </source>
</evidence>
<evidence type="ECO:0000256" key="7">
    <source>
        <dbReference type="RuleBase" id="RU362042"/>
    </source>
</evidence>
<feature type="domain" description="Peptidase S26" evidence="9">
    <location>
        <begin position="70"/>
        <end position="261"/>
    </location>
</feature>
<dbReference type="PROSITE" id="PS00761">
    <property type="entry name" value="SPASE_I_3"/>
    <property type="match status" value="1"/>
</dbReference>
<dbReference type="InterPro" id="IPR036286">
    <property type="entry name" value="LexA/Signal_pep-like_sf"/>
</dbReference>
<dbReference type="Pfam" id="PF10502">
    <property type="entry name" value="Peptidase_S26"/>
    <property type="match status" value="1"/>
</dbReference>
<comment type="caution">
    <text evidence="10">The sequence shown here is derived from an EMBL/GenBank/DDBJ whole genome shotgun (WGS) entry which is preliminary data.</text>
</comment>
<dbReference type="RefSeq" id="WP_009199889.1">
    <property type="nucleotide sequence ID" value="NZ_LVZK01000003.1"/>
</dbReference>
<evidence type="ECO:0000313" key="11">
    <source>
        <dbReference type="Proteomes" id="UP000078368"/>
    </source>
</evidence>
<dbReference type="Gene3D" id="2.10.109.10">
    <property type="entry name" value="Umud Fragment, subunit A"/>
    <property type="match status" value="1"/>
</dbReference>
<evidence type="ECO:0000256" key="8">
    <source>
        <dbReference type="SAM" id="MobiDB-lite"/>
    </source>
</evidence>
<evidence type="ECO:0000256" key="4">
    <source>
        <dbReference type="ARBA" id="ARBA00013208"/>
    </source>
</evidence>
<feature type="compositionally biased region" description="Basic and acidic residues" evidence="8">
    <location>
        <begin position="20"/>
        <end position="30"/>
    </location>
</feature>
<evidence type="ECO:0000256" key="2">
    <source>
        <dbReference type="ARBA" id="ARBA00004401"/>
    </source>
</evidence>
<dbReference type="Proteomes" id="UP000078368">
    <property type="component" value="Unassembled WGS sequence"/>
</dbReference>
<dbReference type="InterPro" id="IPR019533">
    <property type="entry name" value="Peptidase_S26"/>
</dbReference>
<dbReference type="GO" id="GO:0006465">
    <property type="term" value="P:signal peptide processing"/>
    <property type="evidence" value="ECO:0007669"/>
    <property type="project" value="InterPro"/>
</dbReference>
<keyword evidence="5 7" id="KW-0378">Hydrolase</keyword>
<feature type="active site" evidence="6">
    <location>
        <position position="100"/>
    </location>
</feature>
<dbReference type="InterPro" id="IPR019758">
    <property type="entry name" value="Pept_S26A_signal_pept_1_CS"/>
</dbReference>
<dbReference type="EC" id="3.4.21.89" evidence="4 7"/>
<evidence type="ECO:0000256" key="6">
    <source>
        <dbReference type="PIRSR" id="PIRSR600223-1"/>
    </source>
</evidence>
<dbReference type="GO" id="GO:0004252">
    <property type="term" value="F:serine-type endopeptidase activity"/>
    <property type="evidence" value="ECO:0007669"/>
    <property type="project" value="InterPro"/>
</dbReference>
<dbReference type="PANTHER" id="PTHR43390:SF1">
    <property type="entry name" value="CHLOROPLAST PROCESSING PEPTIDASE"/>
    <property type="match status" value="1"/>
</dbReference>